<protein>
    <submittedName>
        <fullName evidence="2">Uncharacterized protein</fullName>
    </submittedName>
</protein>
<reference evidence="2 3" key="2">
    <citation type="journal article" date="2017" name="Nature">
        <title>The Apostasia genome and the evolution of orchids.</title>
        <authorList>
            <person name="Zhang G.Q."/>
            <person name="Liu K.W."/>
            <person name="Li Z."/>
            <person name="Lohaus R."/>
            <person name="Hsiao Y.Y."/>
            <person name="Niu S.C."/>
            <person name="Wang J.Y."/>
            <person name="Lin Y.C."/>
            <person name="Xu Q."/>
            <person name="Chen L.J."/>
            <person name="Yoshida K."/>
            <person name="Fujiwara S."/>
            <person name="Wang Z.W."/>
            <person name="Zhang Y.Q."/>
            <person name="Mitsuda N."/>
            <person name="Wang M."/>
            <person name="Liu G.H."/>
            <person name="Pecoraro L."/>
            <person name="Huang H.X."/>
            <person name="Xiao X.J."/>
            <person name="Lin M."/>
            <person name="Wu X.Y."/>
            <person name="Wu W.L."/>
            <person name="Chen Y.Y."/>
            <person name="Chang S.B."/>
            <person name="Sakamoto S."/>
            <person name="Ohme-Takagi M."/>
            <person name="Yagi M."/>
            <person name="Zeng S.J."/>
            <person name="Shen C.Y."/>
            <person name="Yeh C.M."/>
            <person name="Luo Y.B."/>
            <person name="Tsai W.C."/>
            <person name="Van de Peer Y."/>
            <person name="Liu Z.J."/>
        </authorList>
    </citation>
    <scope>NUCLEOTIDE SEQUENCE [LARGE SCALE GENOMIC DNA]</scope>
    <source>
        <tissue evidence="2">The whole plant</tissue>
    </source>
</reference>
<feature type="transmembrane region" description="Helical" evidence="1">
    <location>
        <begin position="21"/>
        <end position="42"/>
    </location>
</feature>
<sequence>MTVGGRAMVKEELIGKRDFRFIFLISLLSLPCSLASSFLPYLHVKNDGLFIVFWECHGHPYHEEGLIEEVAKNPPGAHLARYAARCATLNRVATMINFDMWLKSLQSEKMAKNLKVINLWQTAFKKREKWVGVGGYDIPKVTIGEPGVPANFVAPVEIGVECVEACLVNCVQLDSVVDLVGEAPSPHFPWVSLSEPDTVDCGISLKPTVSCASRYVTDWLHCSSEYESDSASSSESFGDAVPGNDLALLCDRPVVFVASLGPARGRGRQGNDVAGARSFVDGSWQPLVMVSCSVGWLVVWVGCFAFIFTKLDVHAASTSLRKDVGFKENDGGEVGADDGTVDFVSCVGNGVVDLRRGSSERLRNTNFSWLMQKGKRYVFSSARVFARLRPASAFLYDSVVFMAKKNFRISSIRGMPALWFSEDEFLHLAKPFEFALVGKFPLKRPAFDSIRVLNYDIDINVVEVDALPTIEFLVNSPDALGTPVPLIVSVGLGGSVSTDIDVGVIVDPGLISSGVNVSNVVAVGSVVAVNNVSVNSTIDVKMAVQPAVNVVTNVESERVTFANRLGDNSGFDIMNHVDWLHGSSEFEYESDFSDCGLESPEFCGGSDLGNEFTLIRDRHVCSVASRGRFRGRGRRRR</sequence>
<evidence type="ECO:0000313" key="2">
    <source>
        <dbReference type="EMBL" id="PKU59938.1"/>
    </source>
</evidence>
<gene>
    <name evidence="2" type="ORF">MA16_Dca019640</name>
</gene>
<keyword evidence="3" id="KW-1185">Reference proteome</keyword>
<dbReference type="Proteomes" id="UP000233837">
    <property type="component" value="Unassembled WGS sequence"/>
</dbReference>
<keyword evidence="1" id="KW-0812">Transmembrane</keyword>
<dbReference type="AlphaFoldDB" id="A0A2I0V943"/>
<reference evidence="2 3" key="1">
    <citation type="journal article" date="2016" name="Sci. Rep.">
        <title>The Dendrobium catenatum Lindl. genome sequence provides insights into polysaccharide synthase, floral development and adaptive evolution.</title>
        <authorList>
            <person name="Zhang G.Q."/>
            <person name="Xu Q."/>
            <person name="Bian C."/>
            <person name="Tsai W.C."/>
            <person name="Yeh C.M."/>
            <person name="Liu K.W."/>
            <person name="Yoshida K."/>
            <person name="Zhang L.S."/>
            <person name="Chang S.B."/>
            <person name="Chen F."/>
            <person name="Shi Y."/>
            <person name="Su Y.Y."/>
            <person name="Zhang Y.Q."/>
            <person name="Chen L.J."/>
            <person name="Yin Y."/>
            <person name="Lin M."/>
            <person name="Huang H."/>
            <person name="Deng H."/>
            <person name="Wang Z.W."/>
            <person name="Zhu S.L."/>
            <person name="Zhao X."/>
            <person name="Deng C."/>
            <person name="Niu S.C."/>
            <person name="Huang J."/>
            <person name="Wang M."/>
            <person name="Liu G.H."/>
            <person name="Yang H.J."/>
            <person name="Xiao X.J."/>
            <person name="Hsiao Y.Y."/>
            <person name="Wu W.L."/>
            <person name="Chen Y.Y."/>
            <person name="Mitsuda N."/>
            <person name="Ohme-Takagi M."/>
            <person name="Luo Y.B."/>
            <person name="Van de Peer Y."/>
            <person name="Liu Z.J."/>
        </authorList>
    </citation>
    <scope>NUCLEOTIDE SEQUENCE [LARGE SCALE GENOMIC DNA]</scope>
    <source>
        <tissue evidence="2">The whole plant</tissue>
    </source>
</reference>
<dbReference type="EMBL" id="KZ504038">
    <property type="protein sequence ID" value="PKU59938.1"/>
    <property type="molecule type" value="Genomic_DNA"/>
</dbReference>
<proteinExistence type="predicted"/>
<keyword evidence="1" id="KW-1133">Transmembrane helix</keyword>
<feature type="transmembrane region" description="Helical" evidence="1">
    <location>
        <begin position="287"/>
        <end position="308"/>
    </location>
</feature>
<organism evidence="2 3">
    <name type="scientific">Dendrobium catenatum</name>
    <dbReference type="NCBI Taxonomy" id="906689"/>
    <lineage>
        <taxon>Eukaryota</taxon>
        <taxon>Viridiplantae</taxon>
        <taxon>Streptophyta</taxon>
        <taxon>Embryophyta</taxon>
        <taxon>Tracheophyta</taxon>
        <taxon>Spermatophyta</taxon>
        <taxon>Magnoliopsida</taxon>
        <taxon>Liliopsida</taxon>
        <taxon>Asparagales</taxon>
        <taxon>Orchidaceae</taxon>
        <taxon>Epidendroideae</taxon>
        <taxon>Malaxideae</taxon>
        <taxon>Dendrobiinae</taxon>
        <taxon>Dendrobium</taxon>
    </lineage>
</organism>
<name>A0A2I0V943_9ASPA</name>
<keyword evidence="1" id="KW-0472">Membrane</keyword>
<accession>A0A2I0V943</accession>
<evidence type="ECO:0000313" key="3">
    <source>
        <dbReference type="Proteomes" id="UP000233837"/>
    </source>
</evidence>
<evidence type="ECO:0000256" key="1">
    <source>
        <dbReference type="SAM" id="Phobius"/>
    </source>
</evidence>